<reference evidence="2 3" key="1">
    <citation type="journal article" date="2023" name="BMC Biol.">
        <title>The compact genome of the sponge Oopsacas minuta (Hexactinellida) is lacking key metazoan core genes.</title>
        <authorList>
            <person name="Santini S."/>
            <person name="Schenkelaars Q."/>
            <person name="Jourda C."/>
            <person name="Duchesne M."/>
            <person name="Belahbib H."/>
            <person name="Rocher C."/>
            <person name="Selva M."/>
            <person name="Riesgo A."/>
            <person name="Vervoort M."/>
            <person name="Leys S.P."/>
            <person name="Kodjabachian L."/>
            <person name="Le Bivic A."/>
            <person name="Borchiellini C."/>
            <person name="Claverie J.M."/>
            <person name="Renard E."/>
        </authorList>
    </citation>
    <scope>NUCLEOTIDE SEQUENCE [LARGE SCALE GENOMIC DNA]</scope>
    <source>
        <strain evidence="2">SPO-2</strain>
    </source>
</reference>
<evidence type="ECO:0000313" key="2">
    <source>
        <dbReference type="EMBL" id="KAI6650514.1"/>
    </source>
</evidence>
<gene>
    <name evidence="2" type="ORF">LOD99_7565</name>
</gene>
<evidence type="ECO:0008006" key="4">
    <source>
        <dbReference type="Google" id="ProtNLM"/>
    </source>
</evidence>
<organism evidence="2 3">
    <name type="scientific">Oopsacas minuta</name>
    <dbReference type="NCBI Taxonomy" id="111878"/>
    <lineage>
        <taxon>Eukaryota</taxon>
        <taxon>Metazoa</taxon>
        <taxon>Porifera</taxon>
        <taxon>Hexactinellida</taxon>
        <taxon>Hexasterophora</taxon>
        <taxon>Lyssacinosida</taxon>
        <taxon>Leucopsacidae</taxon>
        <taxon>Oopsacas</taxon>
    </lineage>
</organism>
<sequence length="264" mass="29183">MLPKKLCNIIAMIHTLPLPGSPLYRRSLDKIISQASKEAEIYCKHGVDCLMVENMHDRPYLHTKVSPETVSAMTRICLAIKSRIGSAIPMGIQVLSAANKEALAIAKCCELQFIRAEGFVYSHVADEGWTDSCAASLLRYRQVIGAENIQIYTDIKKKHASHAVTHDLDIVEVAKGAEFFLSDGLILTGISTGQPASVEEFEKLRAYSNLPIFIGSGVNQVNISLFEKATGLIVGSHFKKDGVWYNEVDEGRVREFMKIAKTLD</sequence>
<dbReference type="Proteomes" id="UP001165289">
    <property type="component" value="Unassembled WGS sequence"/>
</dbReference>
<keyword evidence="3" id="KW-1185">Reference proteome</keyword>
<accession>A0AAV7JPX3</accession>
<proteinExistence type="inferred from homology"/>
<dbReference type="InterPro" id="IPR005137">
    <property type="entry name" value="BtpA"/>
</dbReference>
<dbReference type="PIRSF" id="PIRSF005956">
    <property type="entry name" value="BtpA"/>
    <property type="match status" value="1"/>
</dbReference>
<dbReference type="SUPFAM" id="SSF51366">
    <property type="entry name" value="Ribulose-phoshate binding barrel"/>
    <property type="match status" value="1"/>
</dbReference>
<name>A0AAV7JPX3_9METZ</name>
<comment type="similarity">
    <text evidence="1">Belongs to the BtpA family.</text>
</comment>
<dbReference type="PANTHER" id="PTHR21381">
    <property type="entry name" value="ZGC:162297"/>
    <property type="match status" value="1"/>
</dbReference>
<evidence type="ECO:0000256" key="1">
    <source>
        <dbReference type="ARBA" id="ARBA00006007"/>
    </source>
</evidence>
<dbReference type="Pfam" id="PF03437">
    <property type="entry name" value="BtpA"/>
    <property type="match status" value="1"/>
</dbReference>
<dbReference type="NCBIfam" id="TIGR00259">
    <property type="entry name" value="thylakoid_BtpA"/>
    <property type="match status" value="1"/>
</dbReference>
<dbReference type="AlphaFoldDB" id="A0AAV7JPX3"/>
<evidence type="ECO:0000313" key="3">
    <source>
        <dbReference type="Proteomes" id="UP001165289"/>
    </source>
</evidence>
<comment type="caution">
    <text evidence="2">The sequence shown here is derived from an EMBL/GenBank/DDBJ whole genome shotgun (WGS) entry which is preliminary data.</text>
</comment>
<dbReference type="PANTHER" id="PTHR21381:SF3">
    <property type="entry name" value="SGC REGION PROTEIN SGCQ-RELATED"/>
    <property type="match status" value="1"/>
</dbReference>
<dbReference type="InterPro" id="IPR011060">
    <property type="entry name" value="RibuloseP-bd_barrel"/>
</dbReference>
<dbReference type="EMBL" id="JAKMXF010000310">
    <property type="protein sequence ID" value="KAI6650514.1"/>
    <property type="molecule type" value="Genomic_DNA"/>
</dbReference>
<protein>
    <recommendedName>
        <fullName evidence="4">BtpA</fullName>
    </recommendedName>
</protein>